<dbReference type="Proteomes" id="UP001195483">
    <property type="component" value="Unassembled WGS sequence"/>
</dbReference>
<feature type="non-terminal residue" evidence="1">
    <location>
        <position position="53"/>
    </location>
</feature>
<dbReference type="AlphaFoldDB" id="A0AAE0VTR4"/>
<protein>
    <submittedName>
        <fullName evidence="1">Uncharacterized protein</fullName>
    </submittedName>
</protein>
<comment type="caution">
    <text evidence="1">The sequence shown here is derived from an EMBL/GenBank/DDBJ whole genome shotgun (WGS) entry which is preliminary data.</text>
</comment>
<reference evidence="1" key="2">
    <citation type="journal article" date="2021" name="Genome Biol. Evol.">
        <title>Developing a high-quality reference genome for a parasitic bivalve with doubly uniparental inheritance (Bivalvia: Unionida).</title>
        <authorList>
            <person name="Smith C.H."/>
        </authorList>
    </citation>
    <scope>NUCLEOTIDE SEQUENCE</scope>
    <source>
        <strain evidence="1">CHS0354</strain>
        <tissue evidence="1">Mantle</tissue>
    </source>
</reference>
<reference evidence="1" key="3">
    <citation type="submission" date="2023-05" db="EMBL/GenBank/DDBJ databases">
        <authorList>
            <person name="Smith C.H."/>
        </authorList>
    </citation>
    <scope>NUCLEOTIDE SEQUENCE</scope>
    <source>
        <strain evidence="1">CHS0354</strain>
        <tissue evidence="1">Mantle</tissue>
    </source>
</reference>
<organism evidence="1 2">
    <name type="scientific">Potamilus streckersoni</name>
    <dbReference type="NCBI Taxonomy" id="2493646"/>
    <lineage>
        <taxon>Eukaryota</taxon>
        <taxon>Metazoa</taxon>
        <taxon>Spiralia</taxon>
        <taxon>Lophotrochozoa</taxon>
        <taxon>Mollusca</taxon>
        <taxon>Bivalvia</taxon>
        <taxon>Autobranchia</taxon>
        <taxon>Heteroconchia</taxon>
        <taxon>Palaeoheterodonta</taxon>
        <taxon>Unionida</taxon>
        <taxon>Unionoidea</taxon>
        <taxon>Unionidae</taxon>
        <taxon>Ambleminae</taxon>
        <taxon>Lampsilini</taxon>
        <taxon>Potamilus</taxon>
    </lineage>
</organism>
<evidence type="ECO:0000313" key="1">
    <source>
        <dbReference type="EMBL" id="KAK3589741.1"/>
    </source>
</evidence>
<proteinExistence type="predicted"/>
<reference evidence="1" key="1">
    <citation type="journal article" date="2021" name="Genome Biol. Evol.">
        <title>A High-Quality Reference Genome for a Parasitic Bivalve with Doubly Uniparental Inheritance (Bivalvia: Unionida).</title>
        <authorList>
            <person name="Smith C.H."/>
        </authorList>
    </citation>
    <scope>NUCLEOTIDE SEQUENCE</scope>
    <source>
        <strain evidence="1">CHS0354</strain>
    </source>
</reference>
<sequence>MGITMQVHDTTLKTIVIQEPQLTPSLRDSSTHAILNATPSGEIQIGISNGGKR</sequence>
<accession>A0AAE0VTR4</accession>
<gene>
    <name evidence="1" type="ORF">CHS0354_021063</name>
</gene>
<dbReference type="EMBL" id="JAEAOA010001293">
    <property type="protein sequence ID" value="KAK3589741.1"/>
    <property type="molecule type" value="Genomic_DNA"/>
</dbReference>
<keyword evidence="2" id="KW-1185">Reference proteome</keyword>
<name>A0AAE0VTR4_9BIVA</name>
<evidence type="ECO:0000313" key="2">
    <source>
        <dbReference type="Proteomes" id="UP001195483"/>
    </source>
</evidence>